<dbReference type="RefSeq" id="WP_378294228.1">
    <property type="nucleotide sequence ID" value="NZ_JBHULE010000019.1"/>
</dbReference>
<evidence type="ECO:0000313" key="3">
    <source>
        <dbReference type="Proteomes" id="UP001597319"/>
    </source>
</evidence>
<dbReference type="Proteomes" id="UP001597319">
    <property type="component" value="Unassembled WGS sequence"/>
</dbReference>
<name>A0ABW5LKN7_9FLAO</name>
<reference evidence="3" key="1">
    <citation type="journal article" date="2019" name="Int. J. Syst. Evol. Microbiol.">
        <title>The Global Catalogue of Microorganisms (GCM) 10K type strain sequencing project: providing services to taxonomists for standard genome sequencing and annotation.</title>
        <authorList>
            <consortium name="The Broad Institute Genomics Platform"/>
            <consortium name="The Broad Institute Genome Sequencing Center for Infectious Disease"/>
            <person name="Wu L."/>
            <person name="Ma J."/>
        </authorList>
    </citation>
    <scope>NUCLEOTIDE SEQUENCE [LARGE SCALE GENOMIC DNA]</scope>
    <source>
        <strain evidence="3">KCTC 52274</strain>
    </source>
</reference>
<evidence type="ECO:0000313" key="2">
    <source>
        <dbReference type="EMBL" id="MFD2564396.1"/>
    </source>
</evidence>
<dbReference type="Gene3D" id="2.30.110.10">
    <property type="entry name" value="Electron Transport, Fmn-binding Protein, Chain A"/>
    <property type="match status" value="1"/>
</dbReference>
<sequence length="201" mass="22618">MENLKEFITLDMSSPIWDHFYTIAPLVIVGTKEGAGYDMAPKHMAMPIGFDNYFGFVCTPNHSTYHNILENKEFSVSFPIPDQILLTSLSASPRSEVISKSDQIISALPTIKSDTIDTLLIADSYLHLECKLFKIIDGFNTNSIITGTICKASVHKDYARISEKDEDEQIHKNPLLAYVANGRFATISKTFNFPFPKNFTR</sequence>
<dbReference type="SUPFAM" id="SSF50475">
    <property type="entry name" value="FMN-binding split barrel"/>
    <property type="match status" value="1"/>
</dbReference>
<protein>
    <submittedName>
        <fullName evidence="2">Flavin reductase</fullName>
    </submittedName>
</protein>
<dbReference type="Pfam" id="PF01613">
    <property type="entry name" value="Flavin_Reduct"/>
    <property type="match status" value="1"/>
</dbReference>
<dbReference type="InterPro" id="IPR002563">
    <property type="entry name" value="Flavin_Rdtase-like_dom"/>
</dbReference>
<accession>A0ABW5LKN7</accession>
<feature type="domain" description="Flavin reductase like" evidence="1">
    <location>
        <begin position="24"/>
        <end position="157"/>
    </location>
</feature>
<gene>
    <name evidence="2" type="ORF">ACFSR1_17070</name>
</gene>
<organism evidence="2 3">
    <name type="scientific">Aquimarina rubra</name>
    <dbReference type="NCBI Taxonomy" id="1920033"/>
    <lineage>
        <taxon>Bacteria</taxon>
        <taxon>Pseudomonadati</taxon>
        <taxon>Bacteroidota</taxon>
        <taxon>Flavobacteriia</taxon>
        <taxon>Flavobacteriales</taxon>
        <taxon>Flavobacteriaceae</taxon>
        <taxon>Aquimarina</taxon>
    </lineage>
</organism>
<dbReference type="EMBL" id="JBHULE010000019">
    <property type="protein sequence ID" value="MFD2564396.1"/>
    <property type="molecule type" value="Genomic_DNA"/>
</dbReference>
<evidence type="ECO:0000259" key="1">
    <source>
        <dbReference type="Pfam" id="PF01613"/>
    </source>
</evidence>
<dbReference type="InterPro" id="IPR012349">
    <property type="entry name" value="Split_barrel_FMN-bd"/>
</dbReference>
<keyword evidence="3" id="KW-1185">Reference proteome</keyword>
<comment type="caution">
    <text evidence="2">The sequence shown here is derived from an EMBL/GenBank/DDBJ whole genome shotgun (WGS) entry which is preliminary data.</text>
</comment>
<proteinExistence type="predicted"/>